<accession>A0ABR7LV35</accession>
<dbReference type="EMBL" id="JABVEC010000020">
    <property type="protein sequence ID" value="MBC6468615.1"/>
    <property type="molecule type" value="Genomic_DNA"/>
</dbReference>
<dbReference type="SUPFAM" id="SSF55729">
    <property type="entry name" value="Acyl-CoA N-acyltransferases (Nat)"/>
    <property type="match status" value="1"/>
</dbReference>
<evidence type="ECO:0000256" key="3">
    <source>
        <dbReference type="ARBA" id="ARBA00022679"/>
    </source>
</evidence>
<comment type="catalytic activity">
    <reaction evidence="5">
        <text>glycyl-tRNA(Gly) + acetyl-CoA = N-acetylglycyl-tRNA(Gly) + CoA + H(+)</text>
        <dbReference type="Rhea" id="RHEA:81867"/>
        <dbReference type="Rhea" id="RHEA-COMP:9683"/>
        <dbReference type="Rhea" id="RHEA-COMP:19766"/>
        <dbReference type="ChEBI" id="CHEBI:15378"/>
        <dbReference type="ChEBI" id="CHEBI:57287"/>
        <dbReference type="ChEBI" id="CHEBI:57288"/>
        <dbReference type="ChEBI" id="CHEBI:78522"/>
        <dbReference type="ChEBI" id="CHEBI:232036"/>
    </reaction>
</comment>
<dbReference type="Proteomes" id="UP000805614">
    <property type="component" value="Unassembled WGS sequence"/>
</dbReference>
<evidence type="ECO:0000256" key="1">
    <source>
        <dbReference type="ARBA" id="ARBA00022491"/>
    </source>
</evidence>
<dbReference type="Gene3D" id="3.40.630.30">
    <property type="match status" value="1"/>
</dbReference>
<comment type="caution">
    <text evidence="7">The sequence shown here is derived from an EMBL/GenBank/DDBJ whole genome shotgun (WGS) entry which is preliminary data.</text>
</comment>
<evidence type="ECO:0000313" key="7">
    <source>
        <dbReference type="EMBL" id="MBC6468615.1"/>
    </source>
</evidence>
<dbReference type="InterPro" id="IPR000182">
    <property type="entry name" value="GNAT_dom"/>
</dbReference>
<dbReference type="Pfam" id="PF00583">
    <property type="entry name" value="Acetyltransf_1"/>
    <property type="match status" value="1"/>
</dbReference>
<proteinExistence type="predicted"/>
<organism evidence="7 8">
    <name type="scientific">Actinomadura alba</name>
    <dbReference type="NCBI Taxonomy" id="406431"/>
    <lineage>
        <taxon>Bacteria</taxon>
        <taxon>Bacillati</taxon>
        <taxon>Actinomycetota</taxon>
        <taxon>Actinomycetes</taxon>
        <taxon>Streptosporangiales</taxon>
        <taxon>Thermomonosporaceae</taxon>
        <taxon>Actinomadura</taxon>
    </lineage>
</organism>
<sequence length="168" mass="18109">MKLSPVEPLTRTHQIDEFDCGSAAQSEWLRRYALQAHASGGSRVYVASDLSTDRVVGYYALAAGSVGRADCPRRLLQGAGGYDQPVILLTRLGVDRGTQGAGLGKALLVDALHRVNAAADLIGVRALLIHCESESARAFYLKPAQFDESPTDPLHLLLLLKDLRKALT</sequence>
<evidence type="ECO:0000256" key="4">
    <source>
        <dbReference type="ARBA" id="ARBA00023315"/>
    </source>
</evidence>
<feature type="domain" description="N-acetyltransferase" evidence="6">
    <location>
        <begin position="22"/>
        <end position="142"/>
    </location>
</feature>
<name>A0ABR7LV35_9ACTN</name>
<keyword evidence="2" id="KW-1277">Toxin-antitoxin system</keyword>
<keyword evidence="3" id="KW-0808">Transferase</keyword>
<evidence type="ECO:0000259" key="6">
    <source>
        <dbReference type="Pfam" id="PF00583"/>
    </source>
</evidence>
<keyword evidence="8" id="KW-1185">Reference proteome</keyword>
<reference evidence="7 8" key="1">
    <citation type="submission" date="2020-06" db="EMBL/GenBank/DDBJ databases">
        <title>Actinomadura xiongansis sp. nov., isolated from soil of Baiyangdian.</title>
        <authorList>
            <person name="Zhang X."/>
        </authorList>
    </citation>
    <scope>NUCLEOTIDE SEQUENCE [LARGE SCALE GENOMIC DNA]</scope>
    <source>
        <strain evidence="7 8">HBUM206468</strain>
    </source>
</reference>
<dbReference type="InterPro" id="IPR016181">
    <property type="entry name" value="Acyl_CoA_acyltransferase"/>
</dbReference>
<dbReference type="PANTHER" id="PTHR36449:SF1">
    <property type="entry name" value="ACETYLTRANSFERASE"/>
    <property type="match status" value="1"/>
</dbReference>
<evidence type="ECO:0000313" key="8">
    <source>
        <dbReference type="Proteomes" id="UP000805614"/>
    </source>
</evidence>
<keyword evidence="1" id="KW-0678">Repressor</keyword>
<evidence type="ECO:0000256" key="5">
    <source>
        <dbReference type="ARBA" id="ARBA00049880"/>
    </source>
</evidence>
<gene>
    <name evidence="7" type="ORF">HKK74_24410</name>
</gene>
<protein>
    <submittedName>
        <fullName evidence="7">N-acetyltransferase</fullName>
    </submittedName>
</protein>
<dbReference type="RefSeq" id="WP_187245666.1">
    <property type="nucleotide sequence ID" value="NZ_BAAAOK010000001.1"/>
</dbReference>
<keyword evidence="4" id="KW-0012">Acyltransferase</keyword>
<evidence type="ECO:0000256" key="2">
    <source>
        <dbReference type="ARBA" id="ARBA00022649"/>
    </source>
</evidence>
<dbReference type="PANTHER" id="PTHR36449">
    <property type="entry name" value="ACETYLTRANSFERASE-RELATED"/>
    <property type="match status" value="1"/>
</dbReference>